<feature type="non-terminal residue" evidence="1">
    <location>
        <position position="1"/>
    </location>
</feature>
<accession>A0A699XFN2</accession>
<dbReference type="EMBL" id="BKCJ011847657">
    <property type="protein sequence ID" value="GFD58013.1"/>
    <property type="molecule type" value="Genomic_DNA"/>
</dbReference>
<dbReference type="AlphaFoldDB" id="A0A699XFN2"/>
<reference evidence="1" key="1">
    <citation type="journal article" date="2019" name="Sci. Rep.">
        <title>Draft genome of Tanacetum cinerariifolium, the natural source of mosquito coil.</title>
        <authorList>
            <person name="Yamashiro T."/>
            <person name="Shiraishi A."/>
            <person name="Satake H."/>
            <person name="Nakayama K."/>
        </authorList>
    </citation>
    <scope>NUCLEOTIDE SEQUENCE</scope>
</reference>
<organism evidence="1">
    <name type="scientific">Tanacetum cinerariifolium</name>
    <name type="common">Dalmatian daisy</name>
    <name type="synonym">Chrysanthemum cinerariifolium</name>
    <dbReference type="NCBI Taxonomy" id="118510"/>
    <lineage>
        <taxon>Eukaryota</taxon>
        <taxon>Viridiplantae</taxon>
        <taxon>Streptophyta</taxon>
        <taxon>Embryophyta</taxon>
        <taxon>Tracheophyta</taxon>
        <taxon>Spermatophyta</taxon>
        <taxon>Magnoliopsida</taxon>
        <taxon>eudicotyledons</taxon>
        <taxon>Gunneridae</taxon>
        <taxon>Pentapetalae</taxon>
        <taxon>asterids</taxon>
        <taxon>campanulids</taxon>
        <taxon>Asterales</taxon>
        <taxon>Asteraceae</taxon>
        <taxon>Asteroideae</taxon>
        <taxon>Anthemideae</taxon>
        <taxon>Anthemidinae</taxon>
        <taxon>Tanacetum</taxon>
    </lineage>
</organism>
<name>A0A699XFN2_TANCI</name>
<comment type="caution">
    <text evidence="1">The sequence shown here is derived from an EMBL/GenBank/DDBJ whole genome shotgun (WGS) entry which is preliminary data.</text>
</comment>
<proteinExistence type="predicted"/>
<gene>
    <name evidence="1" type="ORF">Tci_929982</name>
</gene>
<evidence type="ECO:0000313" key="1">
    <source>
        <dbReference type="EMBL" id="GFD58013.1"/>
    </source>
</evidence>
<protein>
    <submittedName>
        <fullName evidence="1">Uncharacterized protein</fullName>
    </submittedName>
</protein>
<sequence>IVPAEPALKKLAAETGVKGDHLEELVHNKQINSAVLKQLQSAGQKGGLAGFEMIEGVVLADEEWTPQNVSLIRSVHVEGTVS</sequence>